<organism evidence="1 2">
    <name type="scientific">Plicaturopsis crispa FD-325 SS-3</name>
    <dbReference type="NCBI Taxonomy" id="944288"/>
    <lineage>
        <taxon>Eukaryota</taxon>
        <taxon>Fungi</taxon>
        <taxon>Dikarya</taxon>
        <taxon>Basidiomycota</taxon>
        <taxon>Agaricomycotina</taxon>
        <taxon>Agaricomycetes</taxon>
        <taxon>Agaricomycetidae</taxon>
        <taxon>Amylocorticiales</taxon>
        <taxon>Amylocorticiaceae</taxon>
        <taxon>Plicatura</taxon>
        <taxon>Plicaturopsis crispa</taxon>
    </lineage>
</organism>
<dbReference type="EMBL" id="KN832587">
    <property type="protein sequence ID" value="KII83033.1"/>
    <property type="molecule type" value="Genomic_DNA"/>
</dbReference>
<accession>A0A0C9T4J5</accession>
<keyword evidence="2" id="KW-1185">Reference proteome</keyword>
<reference evidence="1 2" key="1">
    <citation type="submission" date="2014-06" db="EMBL/GenBank/DDBJ databases">
        <title>Evolutionary Origins and Diversification of the Mycorrhizal Mutualists.</title>
        <authorList>
            <consortium name="DOE Joint Genome Institute"/>
            <consortium name="Mycorrhizal Genomics Consortium"/>
            <person name="Kohler A."/>
            <person name="Kuo A."/>
            <person name="Nagy L.G."/>
            <person name="Floudas D."/>
            <person name="Copeland A."/>
            <person name="Barry K.W."/>
            <person name="Cichocki N."/>
            <person name="Veneault-Fourrey C."/>
            <person name="LaButti K."/>
            <person name="Lindquist E.A."/>
            <person name="Lipzen A."/>
            <person name="Lundell T."/>
            <person name="Morin E."/>
            <person name="Murat C."/>
            <person name="Riley R."/>
            <person name="Ohm R."/>
            <person name="Sun H."/>
            <person name="Tunlid A."/>
            <person name="Henrissat B."/>
            <person name="Grigoriev I.V."/>
            <person name="Hibbett D.S."/>
            <person name="Martin F."/>
        </authorList>
    </citation>
    <scope>NUCLEOTIDE SEQUENCE [LARGE SCALE GENOMIC DNA]</scope>
    <source>
        <strain evidence="1 2">FD-325 SS-3</strain>
    </source>
</reference>
<dbReference type="AlphaFoldDB" id="A0A0C9T4J5"/>
<sequence>MASVFTRAASRRLPTFVHAKRCIHSTPAVWARKVGQDELFVSRHHEEEVPEITAKVKKLATHPPRNERFSRGPGGRRVLRPEVRRARFDHLIDHVKERTGRSPEKPPIVRDTVWNHLFDLAENAEALERVVELFPRWTDTGRAFKDVHAEQFVKRCEELHCPLLALKVFGDHSKYGFPLKSLRAAQHLLHSLHVEQPLENTVAASALYGVYGLPPLATDPLSTALLLRACYAHKPRPTKHAKVVARSLLPQLQATLKAIPSRPIPTSRAERAKQEVKTQLWLKWSLTRVIKPLKKDGQKVDWLEDWLAQGARSAPEAPSAAV</sequence>
<name>A0A0C9T4J5_PLICR</name>
<dbReference type="Proteomes" id="UP000053263">
    <property type="component" value="Unassembled WGS sequence"/>
</dbReference>
<dbReference type="HOGENOM" id="CLU_069658_0_0_1"/>
<evidence type="ECO:0000313" key="1">
    <source>
        <dbReference type="EMBL" id="KII83033.1"/>
    </source>
</evidence>
<evidence type="ECO:0000313" key="2">
    <source>
        <dbReference type="Proteomes" id="UP000053263"/>
    </source>
</evidence>
<proteinExistence type="predicted"/>
<protein>
    <submittedName>
        <fullName evidence="1">Uncharacterized protein</fullName>
    </submittedName>
</protein>
<dbReference type="OrthoDB" id="565731at2759"/>
<gene>
    <name evidence="1" type="ORF">PLICRDRAFT_180800</name>
</gene>